<sequence length="305" mass="32605">MKTGELYIVAGAALWGAIGVFFNYLSALGLQPLQIVALRVGSAALAFMLYLVFSGRKDLLKIAPRDVVYFIGTGIFSLVFFNWCYFNTIKLASLAVAAVLLYTSPVWIVLLAAVFFHERLSPQKILAVLLTLLGTALIVGVFSDGGARLSPLAALLGLGAGFGYALYSIFGKFALSKYAPETVSAYTFIFATLGAVPLAASYGWTDVYLLPQTWLGTFGIGVVCCLLPFVLYTRGLKQVEAGKAAVLATVEPAVAALFSVALYHEPLGFAKISGMALVFAAILLLNLKLPTKNPLKKTTENLPKI</sequence>
<dbReference type="InterPro" id="IPR000620">
    <property type="entry name" value="EamA_dom"/>
</dbReference>
<dbReference type="PANTHER" id="PTHR22911:SF79">
    <property type="entry name" value="MOBA-LIKE NTP TRANSFERASE DOMAIN-CONTAINING PROTEIN"/>
    <property type="match status" value="1"/>
</dbReference>
<dbReference type="AlphaFoldDB" id="A0A9D1HIZ1"/>
<evidence type="ECO:0000313" key="4">
    <source>
        <dbReference type="EMBL" id="HIU09955.1"/>
    </source>
</evidence>
<dbReference type="SUPFAM" id="SSF103481">
    <property type="entry name" value="Multidrug resistance efflux transporter EmrE"/>
    <property type="match status" value="2"/>
</dbReference>
<feature type="transmembrane region" description="Helical" evidence="2">
    <location>
        <begin position="7"/>
        <end position="27"/>
    </location>
</feature>
<comment type="caution">
    <text evidence="4">The sequence shown here is derived from an EMBL/GenBank/DDBJ whole genome shotgun (WGS) entry which is preliminary data.</text>
</comment>
<organism evidence="4 5">
    <name type="scientific">Candidatus Avidehalobacter gallistercoris</name>
    <dbReference type="NCBI Taxonomy" id="2840694"/>
    <lineage>
        <taxon>Bacteria</taxon>
        <taxon>Bacillati</taxon>
        <taxon>Bacillota</taxon>
        <taxon>Clostridia</taxon>
        <taxon>Eubacteriales</taxon>
        <taxon>Peptococcaceae</taxon>
        <taxon>Peptococcaceae incertae sedis</taxon>
        <taxon>Candidatus Avidehalobacter</taxon>
    </lineage>
</organism>
<feature type="domain" description="EamA" evidence="3">
    <location>
        <begin position="153"/>
        <end position="286"/>
    </location>
</feature>
<dbReference type="PANTHER" id="PTHR22911">
    <property type="entry name" value="ACYL-MALONYL CONDENSING ENZYME-RELATED"/>
    <property type="match status" value="1"/>
</dbReference>
<dbReference type="Pfam" id="PF00892">
    <property type="entry name" value="EamA"/>
    <property type="match status" value="2"/>
</dbReference>
<dbReference type="EMBL" id="DVMH01000011">
    <property type="protein sequence ID" value="HIU09955.1"/>
    <property type="molecule type" value="Genomic_DNA"/>
</dbReference>
<evidence type="ECO:0000259" key="3">
    <source>
        <dbReference type="Pfam" id="PF00892"/>
    </source>
</evidence>
<keyword evidence="2" id="KW-1133">Transmembrane helix</keyword>
<evidence type="ECO:0000313" key="5">
    <source>
        <dbReference type="Proteomes" id="UP000824124"/>
    </source>
</evidence>
<evidence type="ECO:0000256" key="1">
    <source>
        <dbReference type="ARBA" id="ARBA00007362"/>
    </source>
</evidence>
<feature type="transmembrane region" description="Helical" evidence="2">
    <location>
        <begin position="182"/>
        <end position="202"/>
    </location>
</feature>
<feature type="domain" description="EamA" evidence="3">
    <location>
        <begin position="3"/>
        <end position="139"/>
    </location>
</feature>
<feature type="transmembrane region" description="Helical" evidence="2">
    <location>
        <begin position="269"/>
        <end position="287"/>
    </location>
</feature>
<feature type="transmembrane region" description="Helical" evidence="2">
    <location>
        <begin position="125"/>
        <end position="143"/>
    </location>
</feature>
<evidence type="ECO:0000256" key="2">
    <source>
        <dbReference type="SAM" id="Phobius"/>
    </source>
</evidence>
<keyword evidence="2" id="KW-0472">Membrane</keyword>
<feature type="transmembrane region" description="Helical" evidence="2">
    <location>
        <begin position="214"/>
        <end position="232"/>
    </location>
</feature>
<dbReference type="Proteomes" id="UP000824124">
    <property type="component" value="Unassembled WGS sequence"/>
</dbReference>
<accession>A0A9D1HIZ1</accession>
<dbReference type="InterPro" id="IPR037185">
    <property type="entry name" value="EmrE-like"/>
</dbReference>
<name>A0A9D1HIZ1_9FIRM</name>
<protein>
    <submittedName>
        <fullName evidence="4">EamA family transporter</fullName>
    </submittedName>
</protein>
<dbReference type="Gene3D" id="1.10.3730.20">
    <property type="match status" value="1"/>
</dbReference>
<feature type="transmembrane region" description="Helical" evidence="2">
    <location>
        <begin position="67"/>
        <end position="86"/>
    </location>
</feature>
<feature type="transmembrane region" description="Helical" evidence="2">
    <location>
        <begin position="244"/>
        <end position="263"/>
    </location>
</feature>
<dbReference type="GO" id="GO:0016020">
    <property type="term" value="C:membrane"/>
    <property type="evidence" value="ECO:0007669"/>
    <property type="project" value="InterPro"/>
</dbReference>
<keyword evidence="2" id="KW-0812">Transmembrane</keyword>
<reference evidence="4" key="2">
    <citation type="journal article" date="2021" name="PeerJ">
        <title>Extensive microbial diversity within the chicken gut microbiome revealed by metagenomics and culture.</title>
        <authorList>
            <person name="Gilroy R."/>
            <person name="Ravi A."/>
            <person name="Getino M."/>
            <person name="Pursley I."/>
            <person name="Horton D.L."/>
            <person name="Alikhan N.F."/>
            <person name="Baker D."/>
            <person name="Gharbi K."/>
            <person name="Hall N."/>
            <person name="Watson M."/>
            <person name="Adriaenssens E.M."/>
            <person name="Foster-Nyarko E."/>
            <person name="Jarju S."/>
            <person name="Secka A."/>
            <person name="Antonio M."/>
            <person name="Oren A."/>
            <person name="Chaudhuri R.R."/>
            <person name="La Ragione R."/>
            <person name="Hildebrand F."/>
            <person name="Pallen M.J."/>
        </authorList>
    </citation>
    <scope>NUCLEOTIDE SEQUENCE</scope>
    <source>
        <strain evidence="4">2830</strain>
    </source>
</reference>
<feature type="transmembrane region" description="Helical" evidence="2">
    <location>
        <begin position="92"/>
        <end position="116"/>
    </location>
</feature>
<comment type="similarity">
    <text evidence="1">Belongs to the EamA transporter family.</text>
</comment>
<reference evidence="4" key="1">
    <citation type="submission" date="2020-10" db="EMBL/GenBank/DDBJ databases">
        <authorList>
            <person name="Gilroy R."/>
        </authorList>
    </citation>
    <scope>NUCLEOTIDE SEQUENCE</scope>
    <source>
        <strain evidence="4">2830</strain>
    </source>
</reference>
<feature type="transmembrane region" description="Helical" evidence="2">
    <location>
        <begin position="149"/>
        <end position="170"/>
    </location>
</feature>
<proteinExistence type="inferred from homology"/>
<gene>
    <name evidence="4" type="ORF">IAB00_01675</name>
</gene>
<feature type="transmembrane region" description="Helical" evidence="2">
    <location>
        <begin position="33"/>
        <end position="55"/>
    </location>
</feature>